<gene>
    <name evidence="1" type="ORF">SDC9_159493</name>
</gene>
<organism evidence="1">
    <name type="scientific">bioreactor metagenome</name>
    <dbReference type="NCBI Taxonomy" id="1076179"/>
    <lineage>
        <taxon>unclassified sequences</taxon>
        <taxon>metagenomes</taxon>
        <taxon>ecological metagenomes</taxon>
    </lineage>
</organism>
<proteinExistence type="predicted"/>
<reference evidence="1" key="1">
    <citation type="submission" date="2019-08" db="EMBL/GenBank/DDBJ databases">
        <authorList>
            <person name="Kucharzyk K."/>
            <person name="Murdoch R.W."/>
            <person name="Higgins S."/>
            <person name="Loffler F."/>
        </authorList>
    </citation>
    <scope>NUCLEOTIDE SEQUENCE</scope>
</reference>
<comment type="caution">
    <text evidence="1">The sequence shown here is derived from an EMBL/GenBank/DDBJ whole genome shotgun (WGS) entry which is preliminary data.</text>
</comment>
<evidence type="ECO:0008006" key="2">
    <source>
        <dbReference type="Google" id="ProtNLM"/>
    </source>
</evidence>
<protein>
    <recommendedName>
        <fullName evidence="2">Glycosyl transferase family 1 domain-containing protein</fullName>
    </recommendedName>
</protein>
<sequence length="258" mass="29390">MIRELVDKFTGRLLLRVFGLAGSYSYSALLSALELRYIAEGRTQAAEKLWLAQAYPHLAEIEEQWLKDKAVTLPLGLPQSTLINKESWLGQDRRILFVCPRIKSSPAYYGAIYEQFKAAFGEFPHIIAGKQPVPVSDENVAGFVTDQCFHAWLKNCRVMFYHSREPRHLHYHPIEAMAFGMPVIYMKGGMLEKLAEGDQPGACETLDEAKEKVTRALEGDLNFIKAVKLSEKSILNKFKLDHTFPQWEKNFIGKVIQL</sequence>
<dbReference type="Gene3D" id="3.40.50.2000">
    <property type="entry name" value="Glycogen Phosphorylase B"/>
    <property type="match status" value="1"/>
</dbReference>
<dbReference type="SUPFAM" id="SSF53756">
    <property type="entry name" value="UDP-Glycosyltransferase/glycogen phosphorylase"/>
    <property type="match status" value="1"/>
</dbReference>
<name>A0A645FCW1_9ZZZZ</name>
<evidence type="ECO:0000313" key="1">
    <source>
        <dbReference type="EMBL" id="MPN12181.1"/>
    </source>
</evidence>
<dbReference type="AlphaFoldDB" id="A0A645FCW1"/>
<accession>A0A645FCW1</accession>
<dbReference type="EMBL" id="VSSQ01058474">
    <property type="protein sequence ID" value="MPN12181.1"/>
    <property type="molecule type" value="Genomic_DNA"/>
</dbReference>